<dbReference type="PROSITE" id="PS50003">
    <property type="entry name" value="PH_DOMAIN"/>
    <property type="match status" value="1"/>
</dbReference>
<comment type="catalytic activity">
    <reaction evidence="1">
        <text>a 1,2-diacyl-sn-glycero-3-phospho-(1D-myo-inositol) + ATP = a 1,2-diacyl-sn-glycero-3-phospho-(1D-myo-inositol 4-phosphate) + ADP + H(+)</text>
        <dbReference type="Rhea" id="RHEA:19877"/>
        <dbReference type="ChEBI" id="CHEBI:15378"/>
        <dbReference type="ChEBI" id="CHEBI:30616"/>
        <dbReference type="ChEBI" id="CHEBI:57880"/>
        <dbReference type="ChEBI" id="CHEBI:58178"/>
        <dbReference type="ChEBI" id="CHEBI:456216"/>
        <dbReference type="EC" id="2.7.1.67"/>
    </reaction>
</comment>
<dbReference type="InterPro" id="IPR001849">
    <property type="entry name" value="PH_domain"/>
</dbReference>
<dbReference type="Proteomes" id="UP001209570">
    <property type="component" value="Unassembled WGS sequence"/>
</dbReference>
<protein>
    <recommendedName>
        <fullName evidence="2">1-phosphatidylinositol 4-kinase</fullName>
        <ecNumber evidence="2">2.7.1.67</ecNumber>
    </recommendedName>
</protein>
<dbReference type="SUPFAM" id="SSF56112">
    <property type="entry name" value="Protein kinase-like (PK-like)"/>
    <property type="match status" value="1"/>
</dbReference>
<dbReference type="EC" id="2.7.1.67" evidence="2"/>
<dbReference type="InterPro" id="IPR011009">
    <property type="entry name" value="Kinase-like_dom_sf"/>
</dbReference>
<dbReference type="GO" id="GO:0004430">
    <property type="term" value="F:1-phosphatidylinositol 4-kinase activity"/>
    <property type="evidence" value="ECO:0007669"/>
    <property type="project" value="UniProtKB-EC"/>
</dbReference>
<dbReference type="Gene3D" id="1.10.1070.11">
    <property type="entry name" value="Phosphatidylinositol 3-/4-kinase, catalytic domain"/>
    <property type="match status" value="1"/>
</dbReference>
<dbReference type="GO" id="GO:0048015">
    <property type="term" value="P:phosphatidylinositol-mediated signaling"/>
    <property type="evidence" value="ECO:0007669"/>
    <property type="project" value="TreeGrafter"/>
</dbReference>
<dbReference type="InterPro" id="IPR011993">
    <property type="entry name" value="PH-like_dom_sf"/>
</dbReference>
<dbReference type="PANTHER" id="PTHR10048:SF22">
    <property type="entry name" value="PHOSPHATIDYLINOSITOL 4-KINASE BETA"/>
    <property type="match status" value="1"/>
</dbReference>
<keyword evidence="4" id="KW-0418">Kinase</keyword>
<dbReference type="InterPro" id="IPR036940">
    <property type="entry name" value="PI3/4_kinase_cat_sf"/>
</dbReference>
<reference evidence="7" key="1">
    <citation type="submission" date="2021-12" db="EMBL/GenBank/DDBJ databases">
        <title>Prjna785345.</title>
        <authorList>
            <person name="Rujirawat T."/>
            <person name="Krajaejun T."/>
        </authorList>
    </citation>
    <scope>NUCLEOTIDE SEQUENCE</scope>
    <source>
        <strain evidence="7">Pi057C3</strain>
    </source>
</reference>
<dbReference type="FunFam" id="1.10.1070.11:FF:000016">
    <property type="entry name" value="PIK1p Phosphatidylinositol 4-kinase"/>
    <property type="match status" value="1"/>
</dbReference>
<dbReference type="GO" id="GO:0005737">
    <property type="term" value="C:cytoplasm"/>
    <property type="evidence" value="ECO:0007669"/>
    <property type="project" value="TreeGrafter"/>
</dbReference>
<dbReference type="GO" id="GO:0016020">
    <property type="term" value="C:membrane"/>
    <property type="evidence" value="ECO:0007669"/>
    <property type="project" value="TreeGrafter"/>
</dbReference>
<dbReference type="SMART" id="SM00146">
    <property type="entry name" value="PI3Kc"/>
    <property type="match status" value="1"/>
</dbReference>
<dbReference type="GO" id="GO:0046854">
    <property type="term" value="P:phosphatidylinositol phosphate biosynthetic process"/>
    <property type="evidence" value="ECO:0007669"/>
    <property type="project" value="InterPro"/>
</dbReference>
<accession>A0AAD5QBJ1</accession>
<dbReference type="PROSITE" id="PS50290">
    <property type="entry name" value="PI3_4_KINASE_3"/>
    <property type="match status" value="1"/>
</dbReference>
<evidence type="ECO:0000259" key="5">
    <source>
        <dbReference type="PROSITE" id="PS50003"/>
    </source>
</evidence>
<dbReference type="SUPFAM" id="SSF50729">
    <property type="entry name" value="PH domain-like"/>
    <property type="match status" value="1"/>
</dbReference>
<evidence type="ECO:0000256" key="4">
    <source>
        <dbReference type="ARBA" id="ARBA00022777"/>
    </source>
</evidence>
<organism evidence="7 8">
    <name type="scientific">Pythium insidiosum</name>
    <name type="common">Pythiosis disease agent</name>
    <dbReference type="NCBI Taxonomy" id="114742"/>
    <lineage>
        <taxon>Eukaryota</taxon>
        <taxon>Sar</taxon>
        <taxon>Stramenopiles</taxon>
        <taxon>Oomycota</taxon>
        <taxon>Peronosporomycetes</taxon>
        <taxon>Pythiales</taxon>
        <taxon>Pythiaceae</taxon>
        <taxon>Pythium</taxon>
    </lineage>
</organism>
<dbReference type="Pfam" id="PF00454">
    <property type="entry name" value="PI3_PI4_kinase"/>
    <property type="match status" value="1"/>
</dbReference>
<keyword evidence="8" id="KW-1185">Reference proteome</keyword>
<dbReference type="SMART" id="SM00233">
    <property type="entry name" value="PH"/>
    <property type="match status" value="1"/>
</dbReference>
<dbReference type="Gene3D" id="2.30.29.30">
    <property type="entry name" value="Pleckstrin-homology domain (PH domain)/Phosphotyrosine-binding domain (PTB)"/>
    <property type="match status" value="1"/>
</dbReference>
<dbReference type="PANTHER" id="PTHR10048">
    <property type="entry name" value="PHOSPHATIDYLINOSITOL KINASE"/>
    <property type="match status" value="1"/>
</dbReference>
<evidence type="ECO:0000256" key="2">
    <source>
        <dbReference type="ARBA" id="ARBA00012169"/>
    </source>
</evidence>
<dbReference type="EMBL" id="JAKCXM010000100">
    <property type="protein sequence ID" value="KAJ0402540.1"/>
    <property type="molecule type" value="Genomic_DNA"/>
</dbReference>
<sequence length="683" mass="77150">MNQAPHLHDSAPPPALHVRVLSAPHSSSSSLSSSAMSSSASSITRSERSSHARAALTAAAVDAQFVLRRGYLRLRDAARDWRMRTWCCVLLRHELRWYATERDARQARRPLERVVVVAARRSDGIGKLHVYPHAFTIETQDGRVLFCSAPSEEDQRRWIDAVNTGATAASASNGSSGHSDRSTFVERGMSLRDDEVDAEADVSTSDPIMKPHQQSSSACAYRDHFITFVMAFTAKAILKIRADRINVGHVLSRSATTGNRSSEQEPDKEGRDELKVLLSDPARFTVPNVLCLLKKHLDEPRQFVRALALLIPLMERDPQSVEEYWVQLLTLFVPLLQTREPFSPAMQFFLRFVFAACRRSNTFALRTMWECLAFHQDARQRGDRVTMSYLMLLLHSSSAFYGNSTFVMSKLLHHAPDAVASQISKVLEDFLKVRDVLRDEIPDSLPAQWFNALCCHEIAIVCTGANVGLIETLRDSQSVDSVKKQYGSLAEYFIALFGADETSPPRVHAQEAFISSMAASSIFCYLFQIKDRHNGNIMMDQEGHILHIDFGFMLGLRPGGAVGLEKHVPFKLTAEMVELMGGVKSRGYDRFKKLFLRGFMAVRREYIKLATVLHLSTHNSPLPCFQTQKPAHILRAFRERLFHHEDDDEVAKSLILRLIDKSYNNWRMRKYDSFQLKSNGILP</sequence>
<evidence type="ECO:0000259" key="6">
    <source>
        <dbReference type="PROSITE" id="PS50290"/>
    </source>
</evidence>
<proteinExistence type="predicted"/>
<dbReference type="AlphaFoldDB" id="A0AAD5QBJ1"/>
<dbReference type="CDD" id="cd00821">
    <property type="entry name" value="PH"/>
    <property type="match status" value="1"/>
</dbReference>
<evidence type="ECO:0000313" key="7">
    <source>
        <dbReference type="EMBL" id="KAJ0402540.1"/>
    </source>
</evidence>
<name>A0AAD5QBJ1_PYTIN</name>
<evidence type="ECO:0000313" key="8">
    <source>
        <dbReference type="Proteomes" id="UP001209570"/>
    </source>
</evidence>
<keyword evidence="3" id="KW-0808">Transferase</keyword>
<comment type="caution">
    <text evidence="7">The sequence shown here is derived from an EMBL/GenBank/DDBJ whole genome shotgun (WGS) entry which is preliminary data.</text>
</comment>
<dbReference type="InterPro" id="IPR015433">
    <property type="entry name" value="PI3/4_kinase"/>
</dbReference>
<feature type="domain" description="PI3K/PI4K catalytic" evidence="6">
    <location>
        <begin position="387"/>
        <end position="667"/>
    </location>
</feature>
<evidence type="ECO:0000256" key="3">
    <source>
        <dbReference type="ARBA" id="ARBA00022679"/>
    </source>
</evidence>
<dbReference type="InterPro" id="IPR000403">
    <property type="entry name" value="PI3/4_kinase_cat_dom"/>
</dbReference>
<gene>
    <name evidence="7" type="ORF">P43SY_000803</name>
</gene>
<evidence type="ECO:0000256" key="1">
    <source>
        <dbReference type="ARBA" id="ARBA00001686"/>
    </source>
</evidence>
<feature type="domain" description="PH" evidence="5">
    <location>
        <begin position="65"/>
        <end position="167"/>
    </location>
</feature>